<feature type="non-terminal residue" evidence="4">
    <location>
        <position position="197"/>
    </location>
</feature>
<dbReference type="CDD" id="cd07765">
    <property type="entry name" value="KRAB_A-box"/>
    <property type="match status" value="1"/>
</dbReference>
<dbReference type="Pfam" id="PF01352">
    <property type="entry name" value="KRAB"/>
    <property type="match status" value="1"/>
</dbReference>
<accession>A0A9F5JCR3</accession>
<dbReference type="PANTHER" id="PTHR23232">
    <property type="entry name" value="KRAB DOMAIN C2H2 ZINC FINGER"/>
    <property type="match status" value="1"/>
</dbReference>
<dbReference type="InterPro" id="IPR050169">
    <property type="entry name" value="Krueppel_C2H2_ZnF"/>
</dbReference>
<name>A0A9F5JCR3_PYTBI</name>
<dbReference type="Gene3D" id="3.30.160.60">
    <property type="entry name" value="Classic Zinc Finger"/>
    <property type="match status" value="1"/>
</dbReference>
<dbReference type="KEGG" id="pbi:112543009"/>
<gene>
    <name evidence="4" type="primary">LOC112543009</name>
</gene>
<dbReference type="OMA" id="PECDERD"/>
<dbReference type="PROSITE" id="PS50805">
    <property type="entry name" value="KRAB"/>
    <property type="match status" value="1"/>
</dbReference>
<feature type="region of interest" description="Disordered" evidence="1">
    <location>
        <begin position="98"/>
        <end position="117"/>
    </location>
</feature>
<proteinExistence type="predicted"/>
<dbReference type="SUPFAM" id="SSF109640">
    <property type="entry name" value="KRAB domain (Kruppel-associated box)"/>
    <property type="match status" value="1"/>
</dbReference>
<keyword evidence="3" id="KW-1185">Reference proteome</keyword>
<dbReference type="GeneID" id="112543009"/>
<evidence type="ECO:0000313" key="4">
    <source>
        <dbReference type="RefSeq" id="XP_025032834.1"/>
    </source>
</evidence>
<feature type="compositionally biased region" description="Basic and acidic residues" evidence="1">
    <location>
        <begin position="98"/>
        <end position="112"/>
    </location>
</feature>
<feature type="domain" description="KRAB" evidence="2">
    <location>
        <begin position="26"/>
        <end position="103"/>
    </location>
</feature>
<dbReference type="OrthoDB" id="9049106at2759"/>
<dbReference type="AlphaFoldDB" id="A0A9F5JCR3"/>
<organism evidence="3 4">
    <name type="scientific">Python bivittatus</name>
    <name type="common">Burmese python</name>
    <name type="synonym">Python molurus bivittatus</name>
    <dbReference type="NCBI Taxonomy" id="176946"/>
    <lineage>
        <taxon>Eukaryota</taxon>
        <taxon>Metazoa</taxon>
        <taxon>Chordata</taxon>
        <taxon>Craniata</taxon>
        <taxon>Vertebrata</taxon>
        <taxon>Euteleostomi</taxon>
        <taxon>Lepidosauria</taxon>
        <taxon>Squamata</taxon>
        <taxon>Bifurcata</taxon>
        <taxon>Unidentata</taxon>
        <taxon>Episquamata</taxon>
        <taxon>Toxicofera</taxon>
        <taxon>Serpentes</taxon>
        <taxon>Henophidia</taxon>
        <taxon>Pythonidae</taxon>
        <taxon>Python</taxon>
    </lineage>
</organism>
<dbReference type="Proteomes" id="UP000695026">
    <property type="component" value="Unplaced"/>
</dbReference>
<evidence type="ECO:0000313" key="3">
    <source>
        <dbReference type="Proteomes" id="UP000695026"/>
    </source>
</evidence>
<dbReference type="RefSeq" id="XP_025032834.1">
    <property type="nucleotide sequence ID" value="XM_025177066.1"/>
</dbReference>
<dbReference type="PANTHER" id="PTHR23232:SF158">
    <property type="entry name" value="KRAB DOMAIN-CONTAINING PROTEIN 5"/>
    <property type="match status" value="1"/>
</dbReference>
<dbReference type="GO" id="GO:0006355">
    <property type="term" value="P:regulation of DNA-templated transcription"/>
    <property type="evidence" value="ECO:0007669"/>
    <property type="project" value="InterPro"/>
</dbReference>
<reference evidence="4" key="1">
    <citation type="submission" date="2025-08" db="UniProtKB">
        <authorList>
            <consortium name="RefSeq"/>
        </authorList>
    </citation>
    <scope>IDENTIFICATION</scope>
    <source>
        <tissue evidence="4">Liver</tissue>
    </source>
</reference>
<dbReference type="Gene3D" id="6.10.140.140">
    <property type="match status" value="1"/>
</dbReference>
<protein>
    <submittedName>
        <fullName evidence="4">Zinc finger protein 557-like</fullName>
    </submittedName>
</protein>
<evidence type="ECO:0000259" key="2">
    <source>
        <dbReference type="PROSITE" id="PS50805"/>
    </source>
</evidence>
<evidence type="ECO:0000256" key="1">
    <source>
        <dbReference type="SAM" id="MobiDB-lite"/>
    </source>
</evidence>
<dbReference type="InterPro" id="IPR001909">
    <property type="entry name" value="KRAB"/>
</dbReference>
<dbReference type="InterPro" id="IPR036051">
    <property type="entry name" value="KRAB_dom_sf"/>
</dbReference>
<dbReference type="SMART" id="SM00349">
    <property type="entry name" value="KRAB"/>
    <property type="match status" value="1"/>
</dbReference>
<sequence>MNKTKLSGLYGGSERVVEPQTQEGLVSFEEVAVYFSEEERSQLNPQQKALHWEVMLENHRTVASLGNDGQENKDSREPLQMIRHGDGTEKPAIQMELERHDRNQSNSWDKESASSTDAQMQDFVAQQGKIRKKYIGESVKLFKDKVDVNEHYPTQTKGEDYICKENGKKYNCTFTLSLENGSLTSHKRIHTEEMPYK</sequence>